<name>A0AAE3MBN6_9BACT</name>
<dbReference type="InterPro" id="IPR008969">
    <property type="entry name" value="CarboxyPept-like_regulatory"/>
</dbReference>
<proteinExistence type="inferred from homology"/>
<dbReference type="InterPro" id="IPR039426">
    <property type="entry name" value="TonB-dep_rcpt-like"/>
</dbReference>
<comment type="subcellular location">
    <subcellularLocation>
        <location evidence="1 7">Cell outer membrane</location>
        <topology evidence="1 7">Multi-pass membrane protein</topology>
    </subcellularLocation>
</comment>
<dbReference type="InterPro" id="IPR023997">
    <property type="entry name" value="TonB-dep_OMP_SusC/RagA_CS"/>
</dbReference>
<dbReference type="AlphaFoldDB" id="A0AAE3MBN6"/>
<dbReference type="RefSeq" id="WP_301197758.1">
    <property type="nucleotide sequence ID" value="NZ_JAPDPI010000003.1"/>
</dbReference>
<dbReference type="SUPFAM" id="SSF56935">
    <property type="entry name" value="Porins"/>
    <property type="match status" value="1"/>
</dbReference>
<dbReference type="Pfam" id="PF13715">
    <property type="entry name" value="CarbopepD_reg_2"/>
    <property type="match status" value="1"/>
</dbReference>
<keyword evidence="11" id="KW-1185">Reference proteome</keyword>
<dbReference type="InterPro" id="IPR011662">
    <property type="entry name" value="Secretin/TonB_short_N"/>
</dbReference>
<evidence type="ECO:0000256" key="6">
    <source>
        <dbReference type="ARBA" id="ARBA00023237"/>
    </source>
</evidence>
<protein>
    <submittedName>
        <fullName evidence="10">SusC/RagA family TonB-linked outer membrane protein</fullName>
    </submittedName>
</protein>
<evidence type="ECO:0000313" key="11">
    <source>
        <dbReference type="Proteomes" id="UP001207408"/>
    </source>
</evidence>
<reference evidence="10" key="1">
    <citation type="submission" date="2022-10" db="EMBL/GenBank/DDBJ databases">
        <authorList>
            <person name="Yu W.X."/>
        </authorList>
    </citation>
    <scope>NUCLEOTIDE SEQUENCE</scope>
    <source>
        <strain evidence="10">D04</strain>
    </source>
</reference>
<keyword evidence="3 7" id="KW-1134">Transmembrane beta strand</keyword>
<dbReference type="InterPro" id="IPR023996">
    <property type="entry name" value="TonB-dep_OMP_SusC/RagA"/>
</dbReference>
<accession>A0AAE3MBN6</accession>
<comment type="caution">
    <text evidence="10">The sequence shown here is derived from an EMBL/GenBank/DDBJ whole genome shotgun (WGS) entry which is preliminary data.</text>
</comment>
<sequence length="1173" mass="131668">MKLVFMFLIVCSVQMTASVYSQNTRLNLDIRNKSLVDVLKDIRNNSEFTFVYDLDDVEDIRVKNSRYKNATVEEVLDDCLSNTSLTYQVIDNVVILKQAPPKAALPQQQKMITIKGKVTDENGLPLPFVNIYIKGQSVGVITDGEGNYSIEVEDKEGLVLVASFIGFVTREFEVAGRTVINLMLKADIADLEEVVVTGFQTIKKEKLTGAVATINSSQLEAKNVTSLSENLEGMVPGLVKYNDEITIRGIGTLNASKDILLVVDGLPVEGSIDDLNPYDIASMTVLKDAAATAIYGARASNGVVVVVTKGTKGKQGVSVEASANFSYFEKPDLGFGYMSPSQQVDFESDYYNWYIFSGDNGTVDDIVAGYESGIENGNSVTPVNYAYYKYAKGEISESELTKELDSYKKNNFIKDYTRHALQNQLVQQYNLAVRHGGEKAESNFVVNFQTDNEGIIDARSDQLNISYKGILRPVKWFDMTYGINMLIGKSKSHYDVNVQSANNVPSYYSLFDADGSRSQYALSGFNIYSKYNEEFETTSMLKPLGYNHLDELENNFNNTTKRNTRYFLHLNLKPFDGLSIKPQFQYEDNVSDSRVHSEEDSYMMRWLQNVYTTRSGAGTAEDPYSYENLIPQGGRLYTSESKMQSYTFRTQIDYEKEFGRHFISIIGGTEFRQTKSLGVSGGLFGYDDQLQVQSTSSMDFYQLSNVVNTFWNASVWPSYMEYPFYVDVFNLSTETKHRYASAYANFTYTFDEKYNVFGSARKDYADLFGGAPKFRGRPLWSAGVAWNISKERFMENVTAINFLKLRASYGVTGNIASNYTSRLTASITGTQRYTNLPTATIKTPPNDKLRWERTATTNIGFDVNMLDYRLRASVDWYRKEGTDLLAEKRLDVTQGYTTLVINNGDMLNKGVELSLGYVWIKPENKDGFRWSTTFNYSHNKNEITKVDDLVSTPSELAGSGSFVAGRPVNSMFSYQYKGLTENGIPQFLLSDGTLTTGRIPSSDIDAVVYSGSSDPATTFSVNNSIEYKGLSLTVFGVYYGGHYFRDNVVGSYLSPSYGPMPDYLLNSWTPDKTNTLIPGSGQYYQPEQQATGTQVRLADTWVKKANFFKVRNIVLGYQLPKQISEKIKAQSMQLRFQVNNPGIEWTKDNTHDDPETGGASLPTSYILGLNIKF</sequence>
<keyword evidence="4 7" id="KW-0812">Transmembrane</keyword>
<dbReference type="EMBL" id="JAPDPI010000003">
    <property type="protein sequence ID" value="MCW3804537.1"/>
    <property type="molecule type" value="Genomic_DNA"/>
</dbReference>
<evidence type="ECO:0000256" key="4">
    <source>
        <dbReference type="ARBA" id="ARBA00022692"/>
    </source>
</evidence>
<dbReference type="PROSITE" id="PS52016">
    <property type="entry name" value="TONB_DEPENDENT_REC_3"/>
    <property type="match status" value="1"/>
</dbReference>
<dbReference type="Gene3D" id="3.55.50.30">
    <property type="match status" value="1"/>
</dbReference>
<feature type="signal peptide" evidence="8">
    <location>
        <begin position="1"/>
        <end position="17"/>
    </location>
</feature>
<dbReference type="Gene3D" id="2.40.170.20">
    <property type="entry name" value="TonB-dependent receptor, beta-barrel domain"/>
    <property type="match status" value="1"/>
</dbReference>
<dbReference type="Gene3D" id="2.60.40.1120">
    <property type="entry name" value="Carboxypeptidase-like, regulatory domain"/>
    <property type="match status" value="1"/>
</dbReference>
<dbReference type="Gene3D" id="2.170.130.10">
    <property type="entry name" value="TonB-dependent receptor, plug domain"/>
    <property type="match status" value="1"/>
</dbReference>
<keyword evidence="5 7" id="KW-0472">Membrane</keyword>
<dbReference type="InterPro" id="IPR037066">
    <property type="entry name" value="Plug_dom_sf"/>
</dbReference>
<feature type="chain" id="PRO_5041977396" evidence="8">
    <location>
        <begin position="18"/>
        <end position="1173"/>
    </location>
</feature>
<dbReference type="Pfam" id="PF07660">
    <property type="entry name" value="STN"/>
    <property type="match status" value="1"/>
</dbReference>
<comment type="similarity">
    <text evidence="7">Belongs to the TonB-dependent receptor family.</text>
</comment>
<dbReference type="Pfam" id="PF07715">
    <property type="entry name" value="Plug"/>
    <property type="match status" value="1"/>
</dbReference>
<dbReference type="SUPFAM" id="SSF49464">
    <property type="entry name" value="Carboxypeptidase regulatory domain-like"/>
    <property type="match status" value="1"/>
</dbReference>
<evidence type="ECO:0000256" key="2">
    <source>
        <dbReference type="ARBA" id="ARBA00022448"/>
    </source>
</evidence>
<gene>
    <name evidence="10" type="ORF">OM074_02805</name>
</gene>
<organism evidence="10 11">
    <name type="scientific">Plebeiibacterium marinum</name>
    <dbReference type="NCBI Taxonomy" id="2992111"/>
    <lineage>
        <taxon>Bacteria</taxon>
        <taxon>Pseudomonadati</taxon>
        <taxon>Bacteroidota</taxon>
        <taxon>Bacteroidia</taxon>
        <taxon>Marinilabiliales</taxon>
        <taxon>Marinilabiliaceae</taxon>
        <taxon>Plebeiibacterium</taxon>
    </lineage>
</organism>
<evidence type="ECO:0000259" key="9">
    <source>
        <dbReference type="SMART" id="SM00965"/>
    </source>
</evidence>
<keyword evidence="8" id="KW-0732">Signal</keyword>
<evidence type="ECO:0000256" key="5">
    <source>
        <dbReference type="ARBA" id="ARBA00023136"/>
    </source>
</evidence>
<evidence type="ECO:0000256" key="1">
    <source>
        <dbReference type="ARBA" id="ARBA00004571"/>
    </source>
</evidence>
<dbReference type="SMART" id="SM00965">
    <property type="entry name" value="STN"/>
    <property type="match status" value="1"/>
</dbReference>
<dbReference type="NCBIfam" id="TIGR04056">
    <property type="entry name" value="OMP_RagA_SusC"/>
    <property type="match status" value="1"/>
</dbReference>
<evidence type="ECO:0000313" key="10">
    <source>
        <dbReference type="EMBL" id="MCW3804537.1"/>
    </source>
</evidence>
<feature type="domain" description="Secretin/TonB short N-terminal" evidence="9">
    <location>
        <begin position="48"/>
        <end position="99"/>
    </location>
</feature>
<evidence type="ECO:0000256" key="8">
    <source>
        <dbReference type="SAM" id="SignalP"/>
    </source>
</evidence>
<evidence type="ECO:0000256" key="7">
    <source>
        <dbReference type="PROSITE-ProRule" id="PRU01360"/>
    </source>
</evidence>
<keyword evidence="2 7" id="KW-0813">Transport</keyword>
<evidence type="ECO:0000256" key="3">
    <source>
        <dbReference type="ARBA" id="ARBA00022452"/>
    </source>
</evidence>
<dbReference type="InterPro" id="IPR036942">
    <property type="entry name" value="Beta-barrel_TonB_sf"/>
</dbReference>
<dbReference type="InterPro" id="IPR012910">
    <property type="entry name" value="Plug_dom"/>
</dbReference>
<dbReference type="Proteomes" id="UP001207408">
    <property type="component" value="Unassembled WGS sequence"/>
</dbReference>
<dbReference type="GO" id="GO:0009279">
    <property type="term" value="C:cell outer membrane"/>
    <property type="evidence" value="ECO:0007669"/>
    <property type="project" value="UniProtKB-SubCell"/>
</dbReference>
<keyword evidence="6 7" id="KW-0998">Cell outer membrane</keyword>
<dbReference type="NCBIfam" id="TIGR04057">
    <property type="entry name" value="SusC_RagA_signa"/>
    <property type="match status" value="1"/>
</dbReference>